<keyword evidence="2" id="KW-1185">Reference proteome</keyword>
<dbReference type="OrthoDB" id="9803333at2"/>
<dbReference type="Pfam" id="PF13561">
    <property type="entry name" value="adh_short_C2"/>
    <property type="match status" value="1"/>
</dbReference>
<dbReference type="AlphaFoldDB" id="A0A4V1K2L0"/>
<sequence>MIYLNLRAKGYDVTFVKAETKTCGVELAPKGIRTNAILPGTIFSEMMLREGEFTEFTISKIPMGRGGEPREIG</sequence>
<name>A0A4V1K2L0_9FIRM</name>
<dbReference type="EMBL" id="RLII01000001">
    <property type="protein sequence ID" value="RXE60659.1"/>
    <property type="molecule type" value="Genomic_DNA"/>
</dbReference>
<dbReference type="InterPro" id="IPR036291">
    <property type="entry name" value="NAD(P)-bd_dom_sf"/>
</dbReference>
<evidence type="ECO:0000313" key="2">
    <source>
        <dbReference type="Proteomes" id="UP000289166"/>
    </source>
</evidence>
<dbReference type="PRINTS" id="PR00081">
    <property type="entry name" value="GDHRDH"/>
</dbReference>
<evidence type="ECO:0000313" key="1">
    <source>
        <dbReference type="EMBL" id="RXE60659.1"/>
    </source>
</evidence>
<reference evidence="2" key="1">
    <citation type="submission" date="2018-11" db="EMBL/GenBank/DDBJ databases">
        <title>Genome sequencing of a novel mesophilic and cellulolytic organism within the genus Hungateiclostridium.</title>
        <authorList>
            <person name="Rettenmaier R."/>
            <person name="Liebl W."/>
            <person name="Zverlov V."/>
        </authorList>
    </citation>
    <scope>NUCLEOTIDE SEQUENCE [LARGE SCALE GENOMIC DNA]</scope>
    <source>
        <strain evidence="2">N2K1</strain>
    </source>
</reference>
<organism evidence="1 2">
    <name type="scientific">Acetivibrio mesophilus</name>
    <dbReference type="NCBI Taxonomy" id="2487273"/>
    <lineage>
        <taxon>Bacteria</taxon>
        <taxon>Bacillati</taxon>
        <taxon>Bacillota</taxon>
        <taxon>Clostridia</taxon>
        <taxon>Eubacteriales</taxon>
        <taxon>Oscillospiraceae</taxon>
        <taxon>Acetivibrio</taxon>
    </lineage>
</organism>
<dbReference type="SUPFAM" id="SSF51735">
    <property type="entry name" value="NAD(P)-binding Rossmann-fold domains"/>
    <property type="match status" value="1"/>
</dbReference>
<protein>
    <submittedName>
        <fullName evidence="1">SDR family oxidoreductase</fullName>
    </submittedName>
</protein>
<dbReference type="Proteomes" id="UP000289166">
    <property type="component" value="Unassembled WGS sequence"/>
</dbReference>
<gene>
    <name evidence="1" type="ORF">EFD62_01700</name>
</gene>
<accession>A0A4V1K2L0</accession>
<dbReference type="Gene3D" id="3.40.50.720">
    <property type="entry name" value="NAD(P)-binding Rossmann-like Domain"/>
    <property type="match status" value="1"/>
</dbReference>
<comment type="caution">
    <text evidence="1">The sequence shown here is derived from an EMBL/GenBank/DDBJ whole genome shotgun (WGS) entry which is preliminary data.</text>
</comment>
<dbReference type="InterPro" id="IPR002347">
    <property type="entry name" value="SDR_fam"/>
</dbReference>
<proteinExistence type="predicted"/>